<dbReference type="InterPro" id="IPR002477">
    <property type="entry name" value="Peptidoglycan-bd-like"/>
</dbReference>
<sequence>MFKRCYLSFIIFTFFAAMFLIAFTQKAYAYQNSGYFNNVKVGLLSMSSTTITAALNGDYTLNGQVYPSGSVLNFGISGTSITLNGVVQSQITLTPNNSSNLITLTSGSVSNKYLGSFAIKFYNGKVLPINMIDIENYLKGVVGYELDNSCPIESLKAQSVAARNYAISRIGYAVANGYDFDDTPAYQTYKGYDANLTNVISAVDQTKGQVLLYNDKLVETLYSAWHGGVSEDSENVWGNYVPYLRSVQDPFEKLPWPKGNIVLNNAQIQSILVNRKYIASTDTFVSLDLSSITKFASGRVSNINIIYKDATGAIQTKSVTNDCTRTFLGLPSNLYTVTYDAVNGAYTFSGMGNGHGLGMSQIGAKNRASAGQTYDQILKFYYQNVYLQNLITSAILNNFTQSTNSLFIGNTISFNAAATSGSGTYLYKYVVMNGANVVYTKDYNNISSLDYVPSTQGNYTAQVYMKDQNSTADYDDTKTSSFIVYGNPVINNLTTNKPQYLTGQTVNINTTAASGSGSYLYKYVISLNGTTLTTVDYSSNANLLYKVNSAGNYNITVYVKDSLSTKDYDDMKTTAVKVYDQPTMTYASTKNSIFIGDTVNYTISEVNGSGSAQYRFVVMNGSSIAADSGYLSSNTFSFKAAAAGSYQVVGYLKDSLSEKTFDVQSNLNLNVYNPQIKNVNVSGYFYVGTILSFYANGTGASPSGMSYRYEVYNNGNIVASSNFSTSSTFSFTPVVNGTYTVKVYGKDGLSTKSYDSIKQFNITVNSKPLYISTLPLSLGMTSSDVAALQNALIKLEYNVSGATGYFGTQTKSAVIAFQTDAGIPASGTVGTWTYSALNDALITKSGIKNLSF</sequence>
<dbReference type="Proteomes" id="UP000077384">
    <property type="component" value="Unassembled WGS sequence"/>
</dbReference>
<evidence type="ECO:0000313" key="4">
    <source>
        <dbReference type="EMBL" id="OAA93974.1"/>
    </source>
</evidence>
<comment type="caution">
    <text evidence="4">The sequence shown here is derived from an EMBL/GenBank/DDBJ whole genome shotgun (WGS) entry which is preliminary data.</text>
</comment>
<evidence type="ECO:0000313" key="5">
    <source>
        <dbReference type="EMBL" id="OBR95303.1"/>
    </source>
</evidence>
<dbReference type="RefSeq" id="WP_063600629.1">
    <property type="nucleotide sequence ID" value="NZ_LITQ01000009.1"/>
</dbReference>
<dbReference type="Gene3D" id="1.10.101.10">
    <property type="entry name" value="PGBD-like superfamily/PGBD"/>
    <property type="match status" value="1"/>
</dbReference>
<reference evidence="4 6" key="1">
    <citation type="journal article" date="2015" name="Biotechnol. Bioeng.">
        <title>Genome sequence and phenotypic characterization of Caulobacter segnis.</title>
        <authorList>
            <person name="Patel S."/>
            <person name="Fletcher B."/>
            <person name="Scott D.C."/>
            <person name="Ely B."/>
        </authorList>
    </citation>
    <scope>NUCLEOTIDE SEQUENCE [LARGE SCALE GENOMIC DNA]</scope>
    <source>
        <strain evidence="4 6">PS02</strain>
    </source>
</reference>
<dbReference type="Pfam" id="PF08486">
    <property type="entry name" value="SpoIID"/>
    <property type="match status" value="1"/>
</dbReference>
<dbReference type="EMBL" id="LITQ01000009">
    <property type="protein sequence ID" value="OAA93974.1"/>
    <property type="molecule type" value="Genomic_DNA"/>
</dbReference>
<gene>
    <name evidence="4" type="primary">lytB_3</name>
    <name evidence="5" type="synonym">lytB_2</name>
    <name evidence="5" type="ORF">CLCOS_16270</name>
    <name evidence="4" type="ORF">WX73_03884</name>
</gene>
<dbReference type="EMBL" id="LROR01000038">
    <property type="protein sequence ID" value="OBR95303.1"/>
    <property type="molecule type" value="Genomic_DNA"/>
</dbReference>
<dbReference type="Pfam" id="PF07495">
    <property type="entry name" value="Y_Y_Y"/>
    <property type="match status" value="3"/>
</dbReference>
<proteinExistence type="predicted"/>
<dbReference type="InterPro" id="IPR036365">
    <property type="entry name" value="PGBD-like_sf"/>
</dbReference>
<name>A0A166TQJ0_9CLOT</name>
<evidence type="ECO:0000259" key="1">
    <source>
        <dbReference type="Pfam" id="PF01471"/>
    </source>
</evidence>
<dbReference type="AlphaFoldDB" id="A0A166TQJ0"/>
<dbReference type="SUPFAM" id="SSF47090">
    <property type="entry name" value="PGBD-like"/>
    <property type="match status" value="1"/>
</dbReference>
<protein>
    <submittedName>
        <fullName evidence="4">Amidase enhancer</fullName>
    </submittedName>
</protein>
<dbReference type="InterPro" id="IPR013693">
    <property type="entry name" value="SpoIID/LytB_N"/>
</dbReference>
<feature type="domain" description="Sporulation stage II protein D amidase enhancer LytB N-terminal" evidence="3">
    <location>
        <begin position="122"/>
        <end position="213"/>
    </location>
</feature>
<evidence type="ECO:0000313" key="6">
    <source>
        <dbReference type="Proteomes" id="UP000077384"/>
    </source>
</evidence>
<feature type="domain" description="Two component regulator three Y" evidence="2">
    <location>
        <begin position="514"/>
        <end position="578"/>
    </location>
</feature>
<reference evidence="5 7" key="2">
    <citation type="journal article" date="2016" name="Front. Microbiol.">
        <title>Industrial Acetogenic Biocatalysts: A Comparative Metabolic and Genomic Analysis.</title>
        <authorList>
            <person name="Bengelsdorf F."/>
            <person name="Poehlein A."/>
            <person name="Sonja S."/>
            <person name="Erz C."/>
            <person name="Hummel T."/>
            <person name="Hoffmeister S."/>
            <person name="Daniel R."/>
            <person name="Durre P."/>
        </authorList>
    </citation>
    <scope>NUCLEOTIDE SEQUENCE [LARGE SCALE GENOMIC DNA]</scope>
    <source>
        <strain evidence="5 7">PTA-10522</strain>
    </source>
</reference>
<dbReference type="InterPro" id="IPR011123">
    <property type="entry name" value="Y_Y_Y"/>
</dbReference>
<dbReference type="PATRIC" id="fig|1705578.3.peg.3959"/>
<dbReference type="GO" id="GO:0030435">
    <property type="term" value="P:sporulation resulting in formation of a cellular spore"/>
    <property type="evidence" value="ECO:0007669"/>
    <property type="project" value="InterPro"/>
</dbReference>
<evidence type="ECO:0000313" key="7">
    <source>
        <dbReference type="Proteomes" id="UP000093694"/>
    </source>
</evidence>
<feature type="domain" description="Two component regulator three Y" evidence="2">
    <location>
        <begin position="701"/>
        <end position="764"/>
    </location>
</feature>
<accession>A0A166TQJ0</accession>
<evidence type="ECO:0000259" key="3">
    <source>
        <dbReference type="Pfam" id="PF08486"/>
    </source>
</evidence>
<feature type="domain" description="Peptidoglycan binding-like" evidence="1">
    <location>
        <begin position="782"/>
        <end position="837"/>
    </location>
</feature>
<organism evidence="4 6">
    <name type="scientific">Clostridium coskatii</name>
    <dbReference type="NCBI Taxonomy" id="1705578"/>
    <lineage>
        <taxon>Bacteria</taxon>
        <taxon>Bacillati</taxon>
        <taxon>Bacillota</taxon>
        <taxon>Clostridia</taxon>
        <taxon>Eubacteriales</taxon>
        <taxon>Clostridiaceae</taxon>
        <taxon>Clostridium</taxon>
    </lineage>
</organism>
<dbReference type="Pfam" id="PF01471">
    <property type="entry name" value="PG_binding_1"/>
    <property type="match status" value="1"/>
</dbReference>
<dbReference type="Proteomes" id="UP000093694">
    <property type="component" value="Unassembled WGS sequence"/>
</dbReference>
<dbReference type="NCBIfam" id="TIGR02669">
    <property type="entry name" value="SpoIID_LytB"/>
    <property type="match status" value="1"/>
</dbReference>
<feature type="domain" description="Two component regulator three Y" evidence="2">
    <location>
        <begin position="420"/>
        <end position="484"/>
    </location>
</feature>
<keyword evidence="7" id="KW-1185">Reference proteome</keyword>
<dbReference type="InterPro" id="IPR013486">
    <property type="entry name" value="SpoIID/LytB"/>
</dbReference>
<dbReference type="InterPro" id="IPR036366">
    <property type="entry name" value="PGBDSf"/>
</dbReference>
<evidence type="ECO:0000259" key="2">
    <source>
        <dbReference type="Pfam" id="PF07495"/>
    </source>
</evidence>